<gene>
    <name evidence="3" type="ORF">Q5H91_11495</name>
</gene>
<keyword evidence="2" id="KW-0472">Membrane</keyword>
<feature type="region of interest" description="Disordered" evidence="1">
    <location>
        <begin position="1"/>
        <end position="41"/>
    </location>
</feature>
<evidence type="ECO:0000313" key="4">
    <source>
        <dbReference type="Proteomes" id="UP001230685"/>
    </source>
</evidence>
<feature type="transmembrane region" description="Helical" evidence="2">
    <location>
        <begin position="44"/>
        <end position="66"/>
    </location>
</feature>
<evidence type="ECO:0000256" key="2">
    <source>
        <dbReference type="SAM" id="Phobius"/>
    </source>
</evidence>
<keyword evidence="4" id="KW-1185">Reference proteome</keyword>
<protein>
    <recommendedName>
        <fullName evidence="5">LPXTG cell wall anchor domain-containing protein</fullName>
    </recommendedName>
</protein>
<feature type="compositionally biased region" description="Pro residues" evidence="1">
    <location>
        <begin position="1"/>
        <end position="11"/>
    </location>
</feature>
<dbReference type="EMBL" id="JAUUDS010000005">
    <property type="protein sequence ID" value="MDP1027841.1"/>
    <property type="molecule type" value="Genomic_DNA"/>
</dbReference>
<dbReference type="Proteomes" id="UP001230685">
    <property type="component" value="Unassembled WGS sequence"/>
</dbReference>
<keyword evidence="2" id="KW-1133">Transmembrane helix</keyword>
<comment type="caution">
    <text evidence="3">The sequence shown here is derived from an EMBL/GenBank/DDBJ whole genome shotgun (WGS) entry which is preliminary data.</text>
</comment>
<proteinExistence type="predicted"/>
<name>A0ABT9EM04_9SPHN</name>
<feature type="compositionally biased region" description="Basic and acidic residues" evidence="1">
    <location>
        <begin position="31"/>
        <end position="40"/>
    </location>
</feature>
<evidence type="ECO:0000256" key="1">
    <source>
        <dbReference type="SAM" id="MobiDB-lite"/>
    </source>
</evidence>
<evidence type="ECO:0000313" key="3">
    <source>
        <dbReference type="EMBL" id="MDP1027841.1"/>
    </source>
</evidence>
<feature type="region of interest" description="Disordered" evidence="1">
    <location>
        <begin position="68"/>
        <end position="89"/>
    </location>
</feature>
<organism evidence="3 4">
    <name type="scientific">Sphingomonas aurea</name>
    <dbReference type="NCBI Taxonomy" id="3063994"/>
    <lineage>
        <taxon>Bacteria</taxon>
        <taxon>Pseudomonadati</taxon>
        <taxon>Pseudomonadota</taxon>
        <taxon>Alphaproteobacteria</taxon>
        <taxon>Sphingomonadales</taxon>
        <taxon>Sphingomonadaceae</taxon>
        <taxon>Sphingomonas</taxon>
    </lineage>
</organism>
<dbReference type="RefSeq" id="WP_305173547.1">
    <property type="nucleotide sequence ID" value="NZ_JAUUDS010000005.1"/>
</dbReference>
<reference evidence="3 4" key="1">
    <citation type="submission" date="2023-07" db="EMBL/GenBank/DDBJ databases">
        <authorList>
            <person name="Kim M.K."/>
        </authorList>
    </citation>
    <scope>NUCLEOTIDE SEQUENCE [LARGE SCALE GENOMIC DNA]</scope>
    <source>
        <strain evidence="3 4">KR1UV-12</strain>
    </source>
</reference>
<sequence length="89" mass="9600">MSHSPPVPPGNQSPFPREEPPHPPAPAKAKPPRDEQRAPEGNRLIVPLVAAVGIGALATLAGAFFLRSKKADKPRRKRRSAKPSRRATD</sequence>
<evidence type="ECO:0008006" key="5">
    <source>
        <dbReference type="Google" id="ProtNLM"/>
    </source>
</evidence>
<accession>A0ABT9EM04</accession>
<keyword evidence="2" id="KW-0812">Transmembrane</keyword>